<evidence type="ECO:0000259" key="1">
    <source>
        <dbReference type="PROSITE" id="PS50943"/>
    </source>
</evidence>
<sequence>MDRAQVERNLVEQAALYGAPLAELLAPVRESLGMTQARLAQAMGLSAPMLSQLLQGQRVKIGNPVVLARMDALIALEADARAGLPAAEVARRAQEIAASTVRSTHAGAPAEALRDALLAIAPRAELEAAIEQLRTGYPRVADGLAALLAGPR</sequence>
<dbReference type="RefSeq" id="WP_021011427.1">
    <property type="nucleotide sequence ID" value="NZ_ASHR01000032.1"/>
</dbReference>
<feature type="domain" description="HTH cro/C1-type" evidence="1">
    <location>
        <begin position="29"/>
        <end position="58"/>
    </location>
</feature>
<dbReference type="GO" id="GO:0003677">
    <property type="term" value="F:DNA binding"/>
    <property type="evidence" value="ECO:0007669"/>
    <property type="project" value="InterPro"/>
</dbReference>
<dbReference type="InterPro" id="IPR001387">
    <property type="entry name" value="Cro/C1-type_HTH"/>
</dbReference>
<accession>U1MS03</accession>
<protein>
    <recommendedName>
        <fullName evidence="1">HTH cro/C1-type domain-containing protein</fullName>
    </recommendedName>
</protein>
<evidence type="ECO:0000313" key="2">
    <source>
        <dbReference type="EMBL" id="ERG63450.1"/>
    </source>
</evidence>
<dbReference type="Pfam" id="PF13560">
    <property type="entry name" value="HTH_31"/>
    <property type="match status" value="1"/>
</dbReference>
<dbReference type="EMBL" id="ASHR01000032">
    <property type="protein sequence ID" value="ERG63450.1"/>
    <property type="molecule type" value="Genomic_DNA"/>
</dbReference>
<dbReference type="SUPFAM" id="SSF47413">
    <property type="entry name" value="lambda repressor-like DNA-binding domains"/>
    <property type="match status" value="1"/>
</dbReference>
<dbReference type="SMART" id="SM00530">
    <property type="entry name" value="HTH_XRE"/>
    <property type="match status" value="1"/>
</dbReference>
<comment type="caution">
    <text evidence="2">The sequence shown here is derived from an EMBL/GenBank/DDBJ whole genome shotgun (WGS) entry which is preliminary data.</text>
</comment>
<reference evidence="2 3" key="1">
    <citation type="journal article" date="2013" name="Genome Announc.">
        <title>First draft genome sequence from a member of the genus agrococcus, isolated from modern microbialites.</title>
        <authorList>
            <person name="White R.A.III."/>
            <person name="Grassa C.J."/>
            <person name="Suttle C.A."/>
        </authorList>
    </citation>
    <scope>NUCLEOTIDE SEQUENCE [LARGE SCALE GENOMIC DNA]</scope>
    <source>
        <strain evidence="2 3">RW1</strain>
    </source>
</reference>
<organism evidence="2 3">
    <name type="scientific">Agrococcus pavilionensis RW1</name>
    <dbReference type="NCBI Taxonomy" id="1330458"/>
    <lineage>
        <taxon>Bacteria</taxon>
        <taxon>Bacillati</taxon>
        <taxon>Actinomycetota</taxon>
        <taxon>Actinomycetes</taxon>
        <taxon>Micrococcales</taxon>
        <taxon>Microbacteriaceae</taxon>
        <taxon>Agrococcus</taxon>
    </lineage>
</organism>
<gene>
    <name evidence="2" type="ORF">L332_03165</name>
</gene>
<dbReference type="Proteomes" id="UP000016462">
    <property type="component" value="Unassembled WGS sequence"/>
</dbReference>
<dbReference type="AlphaFoldDB" id="U1MS03"/>
<keyword evidence="3" id="KW-1185">Reference proteome</keyword>
<dbReference type="Gene3D" id="1.10.260.40">
    <property type="entry name" value="lambda repressor-like DNA-binding domains"/>
    <property type="match status" value="1"/>
</dbReference>
<name>U1MS03_9MICO</name>
<dbReference type="CDD" id="cd00093">
    <property type="entry name" value="HTH_XRE"/>
    <property type="match status" value="1"/>
</dbReference>
<dbReference type="InterPro" id="IPR010982">
    <property type="entry name" value="Lambda_DNA-bd_dom_sf"/>
</dbReference>
<dbReference type="OrthoDB" id="3680625at2"/>
<evidence type="ECO:0000313" key="3">
    <source>
        <dbReference type="Proteomes" id="UP000016462"/>
    </source>
</evidence>
<dbReference type="PROSITE" id="PS50943">
    <property type="entry name" value="HTH_CROC1"/>
    <property type="match status" value="1"/>
</dbReference>
<proteinExistence type="predicted"/>